<dbReference type="AlphaFoldDB" id="A0A1G7J2W6"/>
<dbReference type="GO" id="GO:0016987">
    <property type="term" value="F:sigma factor activity"/>
    <property type="evidence" value="ECO:0007669"/>
    <property type="project" value="UniProtKB-KW"/>
</dbReference>
<dbReference type="InterPro" id="IPR013249">
    <property type="entry name" value="RNA_pol_sigma70_r4_t2"/>
</dbReference>
<dbReference type="InterPro" id="IPR013325">
    <property type="entry name" value="RNA_pol_sigma_r2"/>
</dbReference>
<gene>
    <name evidence="7" type="ORF">SAMN05421636_11716</name>
</gene>
<keyword evidence="2" id="KW-0805">Transcription regulation</keyword>
<dbReference type="Pfam" id="PF08281">
    <property type="entry name" value="Sigma70_r4_2"/>
    <property type="match status" value="1"/>
</dbReference>
<proteinExistence type="inferred from homology"/>
<feature type="domain" description="RNA polymerase sigma factor 70 region 4 type 2" evidence="6">
    <location>
        <begin position="124"/>
        <end position="174"/>
    </location>
</feature>
<accession>A0A1G7J2W6</accession>
<dbReference type="NCBIfam" id="TIGR02985">
    <property type="entry name" value="Sig70_bacteroi1"/>
    <property type="match status" value="1"/>
</dbReference>
<dbReference type="InterPro" id="IPR036388">
    <property type="entry name" value="WH-like_DNA-bd_sf"/>
</dbReference>
<evidence type="ECO:0000259" key="6">
    <source>
        <dbReference type="Pfam" id="PF08281"/>
    </source>
</evidence>
<organism evidence="7 8">
    <name type="scientific">Pricia antarctica</name>
    <dbReference type="NCBI Taxonomy" id="641691"/>
    <lineage>
        <taxon>Bacteria</taxon>
        <taxon>Pseudomonadati</taxon>
        <taxon>Bacteroidota</taxon>
        <taxon>Flavobacteriia</taxon>
        <taxon>Flavobacteriales</taxon>
        <taxon>Flavobacteriaceae</taxon>
        <taxon>Pricia</taxon>
    </lineage>
</organism>
<comment type="similarity">
    <text evidence="1">Belongs to the sigma-70 factor family. ECF subfamily.</text>
</comment>
<dbReference type="InterPro" id="IPR039425">
    <property type="entry name" value="RNA_pol_sigma-70-like"/>
</dbReference>
<evidence type="ECO:0000256" key="1">
    <source>
        <dbReference type="ARBA" id="ARBA00010641"/>
    </source>
</evidence>
<dbReference type="SUPFAM" id="SSF88659">
    <property type="entry name" value="Sigma3 and sigma4 domains of RNA polymerase sigma factors"/>
    <property type="match status" value="1"/>
</dbReference>
<dbReference type="NCBIfam" id="TIGR02937">
    <property type="entry name" value="sigma70-ECF"/>
    <property type="match status" value="1"/>
</dbReference>
<dbReference type="RefSeq" id="WP_091874244.1">
    <property type="nucleotide sequence ID" value="NZ_FNAO01000017.1"/>
</dbReference>
<evidence type="ECO:0000313" key="8">
    <source>
        <dbReference type="Proteomes" id="UP000199109"/>
    </source>
</evidence>
<sequence>MSDIELKTYNLVFAKVKNSNRKAFQKLFDLYWQQMFIAAKSVVLDEDVAKDIVQDIWLNIWQGRNSLDIQNFEGYMFKSVHYGCFKYLRDNNFTSTHTQAINPLQFSVAADIESRYDLEDTQLVIETTLQAMPSRCQEIFRLSRFDDTSNDEIALKLGVSKRSVENQISLALKSIRQNLILARSSATNLFLLIYSILH</sequence>
<evidence type="ECO:0000256" key="3">
    <source>
        <dbReference type="ARBA" id="ARBA00023082"/>
    </source>
</evidence>
<name>A0A1G7J2W6_9FLAO</name>
<feature type="domain" description="RNA polymerase sigma-70 region 2" evidence="5">
    <location>
        <begin position="38"/>
        <end position="92"/>
    </location>
</feature>
<dbReference type="PANTHER" id="PTHR43133">
    <property type="entry name" value="RNA POLYMERASE ECF-TYPE SIGMA FACTO"/>
    <property type="match status" value="1"/>
</dbReference>
<dbReference type="Gene3D" id="1.10.10.10">
    <property type="entry name" value="Winged helix-like DNA-binding domain superfamily/Winged helix DNA-binding domain"/>
    <property type="match status" value="1"/>
</dbReference>
<dbReference type="STRING" id="641691.SAMN05421636_11716"/>
<keyword evidence="4" id="KW-0804">Transcription</keyword>
<dbReference type="InterPro" id="IPR013324">
    <property type="entry name" value="RNA_pol_sigma_r3/r4-like"/>
</dbReference>
<evidence type="ECO:0000256" key="2">
    <source>
        <dbReference type="ARBA" id="ARBA00023015"/>
    </source>
</evidence>
<dbReference type="OrthoDB" id="665981at2"/>
<evidence type="ECO:0000259" key="5">
    <source>
        <dbReference type="Pfam" id="PF04542"/>
    </source>
</evidence>
<dbReference type="InterPro" id="IPR007627">
    <property type="entry name" value="RNA_pol_sigma70_r2"/>
</dbReference>
<evidence type="ECO:0000313" key="7">
    <source>
        <dbReference type="EMBL" id="SDF19231.1"/>
    </source>
</evidence>
<dbReference type="Gene3D" id="1.10.1740.10">
    <property type="match status" value="1"/>
</dbReference>
<dbReference type="GO" id="GO:0006352">
    <property type="term" value="P:DNA-templated transcription initiation"/>
    <property type="evidence" value="ECO:0007669"/>
    <property type="project" value="InterPro"/>
</dbReference>
<keyword evidence="8" id="KW-1185">Reference proteome</keyword>
<dbReference type="GO" id="GO:0003677">
    <property type="term" value="F:DNA binding"/>
    <property type="evidence" value="ECO:0007669"/>
    <property type="project" value="InterPro"/>
</dbReference>
<dbReference type="Pfam" id="PF04542">
    <property type="entry name" value="Sigma70_r2"/>
    <property type="match status" value="1"/>
</dbReference>
<keyword evidence="3" id="KW-0731">Sigma factor</keyword>
<evidence type="ECO:0000256" key="4">
    <source>
        <dbReference type="ARBA" id="ARBA00023163"/>
    </source>
</evidence>
<protein>
    <submittedName>
        <fullName evidence="7">RNA polymerase sigma-70 factor, ECF subfamily</fullName>
    </submittedName>
</protein>
<dbReference type="InterPro" id="IPR014284">
    <property type="entry name" value="RNA_pol_sigma-70_dom"/>
</dbReference>
<dbReference type="InterPro" id="IPR014327">
    <property type="entry name" value="RNA_pol_sigma70_bacteroid"/>
</dbReference>
<dbReference type="Proteomes" id="UP000199109">
    <property type="component" value="Unassembled WGS sequence"/>
</dbReference>
<dbReference type="EMBL" id="FNAO01000017">
    <property type="protein sequence ID" value="SDF19231.1"/>
    <property type="molecule type" value="Genomic_DNA"/>
</dbReference>
<reference evidence="7 8" key="1">
    <citation type="submission" date="2016-10" db="EMBL/GenBank/DDBJ databases">
        <authorList>
            <person name="de Groot N.N."/>
        </authorList>
    </citation>
    <scope>NUCLEOTIDE SEQUENCE [LARGE SCALE GENOMIC DNA]</scope>
    <source>
        <strain evidence="7 8">DSM 23421</strain>
    </source>
</reference>
<dbReference type="PANTHER" id="PTHR43133:SF46">
    <property type="entry name" value="RNA POLYMERASE SIGMA-70 FACTOR ECF SUBFAMILY"/>
    <property type="match status" value="1"/>
</dbReference>
<dbReference type="SUPFAM" id="SSF88946">
    <property type="entry name" value="Sigma2 domain of RNA polymerase sigma factors"/>
    <property type="match status" value="1"/>
</dbReference>